<feature type="binding site" evidence="18">
    <location>
        <begin position="138"/>
        <end position="139"/>
    </location>
    <ligand>
        <name>NAD(+)</name>
        <dbReference type="ChEBI" id="CHEBI:57540"/>
    </ligand>
</feature>
<keyword evidence="13 18" id="KW-0862">Zinc</keyword>
<feature type="binding site" evidence="18">
    <location>
        <position position="273"/>
    </location>
    <ligand>
        <name>Zn(2+)</name>
        <dbReference type="ChEBI" id="CHEBI:29105"/>
    </ligand>
</feature>
<evidence type="ECO:0000256" key="5">
    <source>
        <dbReference type="ARBA" id="ARBA00004661"/>
    </source>
</evidence>
<dbReference type="CDD" id="cd08195">
    <property type="entry name" value="DHQS"/>
    <property type="match status" value="1"/>
</dbReference>
<evidence type="ECO:0000259" key="19">
    <source>
        <dbReference type="Pfam" id="PF01761"/>
    </source>
</evidence>
<organism evidence="21 22">
    <name type="scientific">Amorphus orientalis</name>
    <dbReference type="NCBI Taxonomy" id="649198"/>
    <lineage>
        <taxon>Bacteria</taxon>
        <taxon>Pseudomonadati</taxon>
        <taxon>Pseudomonadota</taxon>
        <taxon>Alphaproteobacteria</taxon>
        <taxon>Hyphomicrobiales</taxon>
        <taxon>Amorphaceae</taxon>
        <taxon>Amorphus</taxon>
    </lineage>
</organism>
<dbReference type="Gene3D" id="3.40.50.1970">
    <property type="match status" value="1"/>
</dbReference>
<dbReference type="Proteomes" id="UP001229244">
    <property type="component" value="Unassembled WGS sequence"/>
</dbReference>
<dbReference type="InterPro" id="IPR016037">
    <property type="entry name" value="DHQ_synth_AroB"/>
</dbReference>
<comment type="subcellular location">
    <subcellularLocation>
        <location evidence="4 18">Cytoplasm</location>
    </subcellularLocation>
</comment>
<keyword evidence="22" id="KW-1185">Reference proteome</keyword>
<evidence type="ECO:0000256" key="2">
    <source>
        <dbReference type="ARBA" id="ARBA00001911"/>
    </source>
</evidence>
<dbReference type="AlphaFoldDB" id="A0AAE4ATU8"/>
<evidence type="ECO:0000256" key="3">
    <source>
        <dbReference type="ARBA" id="ARBA00003485"/>
    </source>
</evidence>
<dbReference type="EMBL" id="JAUSUL010000003">
    <property type="protein sequence ID" value="MDQ0316590.1"/>
    <property type="molecule type" value="Genomic_DNA"/>
</dbReference>
<comment type="cofactor">
    <cofactor evidence="2 18">
        <name>NAD(+)</name>
        <dbReference type="ChEBI" id="CHEBI:57540"/>
    </cofactor>
</comment>
<feature type="binding site" evidence="18">
    <location>
        <position position="151"/>
    </location>
    <ligand>
        <name>NAD(+)</name>
        <dbReference type="ChEBI" id="CHEBI:57540"/>
    </ligand>
</feature>
<dbReference type="InterPro" id="IPR030963">
    <property type="entry name" value="DHQ_synth_fam"/>
</dbReference>
<dbReference type="GO" id="GO:0009423">
    <property type="term" value="P:chorismate biosynthetic process"/>
    <property type="evidence" value="ECO:0007669"/>
    <property type="project" value="UniProtKB-UniRule"/>
</dbReference>
<comment type="similarity">
    <text evidence="6 18">Belongs to the sugar phosphate cyclases superfamily. Dehydroquinate synthase family.</text>
</comment>
<evidence type="ECO:0000259" key="20">
    <source>
        <dbReference type="Pfam" id="PF24621"/>
    </source>
</evidence>
<feature type="domain" description="3-dehydroquinate synthase N-terminal" evidence="19">
    <location>
        <begin position="76"/>
        <end position="188"/>
    </location>
</feature>
<keyword evidence="11 18" id="KW-0479">Metal-binding</keyword>
<comment type="function">
    <text evidence="3 18">Catalyzes the conversion of 3-deoxy-D-arabino-heptulosonate 7-phosphate (DAHP) to dehydroquinate (DHQ).</text>
</comment>
<dbReference type="PANTHER" id="PTHR43622:SF7">
    <property type="entry name" value="3-DEHYDROQUINATE SYNTHASE, CHLOROPLASTIC"/>
    <property type="match status" value="1"/>
</dbReference>
<sequence>MTVDDTTPLLTVPVSLGDRSYDIFIGSGLLAEAGERLAGLAPGGRAMVVTDETVAERHLPALMAALESAKVPAEAFVVPAGEATKSFAELERLVDAVLTARLERGDTIVALGGGVVGDLAGFAAGIVRRGMAFVQIPTTLLAQVDSSVGGKTGINTAHGKNLVGVFHQPQFVLIDTDLLATLPPRHLKAGYAEVVKYGLIDDPVFFGWLEANAPAVFAGGPALAEAIAASCRAKARVVAADEREAGNRALLNLGHTFGHALEAAVGYGGDLVHGEAVAIGMAMAFRLSTLLGFCPAEDAVRVERHLHAVGLLADLTEVPATARDPARLLALMAQDKKVQRGALTLILTRGIGRSFIAHDVAADVIADFLEDETAR</sequence>
<evidence type="ECO:0000256" key="13">
    <source>
        <dbReference type="ARBA" id="ARBA00022833"/>
    </source>
</evidence>
<reference evidence="21" key="1">
    <citation type="submission" date="2023-07" db="EMBL/GenBank/DDBJ databases">
        <title>Genomic Encyclopedia of Type Strains, Phase IV (KMG-IV): sequencing the most valuable type-strain genomes for metagenomic binning, comparative biology and taxonomic classification.</title>
        <authorList>
            <person name="Goeker M."/>
        </authorList>
    </citation>
    <scope>NUCLEOTIDE SEQUENCE</scope>
    <source>
        <strain evidence="21">DSM 21202</strain>
    </source>
</reference>
<evidence type="ECO:0000256" key="16">
    <source>
        <dbReference type="ARBA" id="ARBA00023239"/>
    </source>
</evidence>
<evidence type="ECO:0000256" key="1">
    <source>
        <dbReference type="ARBA" id="ARBA00001393"/>
    </source>
</evidence>
<proteinExistence type="inferred from homology"/>
<gene>
    <name evidence="18" type="primary">aroB</name>
    <name evidence="21" type="ORF">J2S73_003066</name>
</gene>
<comment type="catalytic activity">
    <reaction evidence="1 18">
        <text>7-phospho-2-dehydro-3-deoxy-D-arabino-heptonate = 3-dehydroquinate + phosphate</text>
        <dbReference type="Rhea" id="RHEA:21968"/>
        <dbReference type="ChEBI" id="CHEBI:32364"/>
        <dbReference type="ChEBI" id="CHEBI:43474"/>
        <dbReference type="ChEBI" id="CHEBI:58394"/>
        <dbReference type="EC" id="4.2.3.4"/>
    </reaction>
</comment>
<dbReference type="NCBIfam" id="TIGR01357">
    <property type="entry name" value="aroB"/>
    <property type="match status" value="1"/>
</dbReference>
<dbReference type="RefSeq" id="WP_306886476.1">
    <property type="nucleotide sequence ID" value="NZ_JAUSUL010000003.1"/>
</dbReference>
<comment type="caution">
    <text evidence="18">Lacks conserved residue(s) required for the propagation of feature annotation.</text>
</comment>
<comment type="caution">
    <text evidence="21">The sequence shown here is derived from an EMBL/GenBank/DDBJ whole genome shotgun (WGS) entry which is preliminary data.</text>
</comment>
<keyword evidence="17 18" id="KW-0170">Cobalt</keyword>
<dbReference type="GO" id="GO:0046872">
    <property type="term" value="F:metal ion binding"/>
    <property type="evidence" value="ECO:0007669"/>
    <property type="project" value="UniProtKB-KW"/>
</dbReference>
<dbReference type="GO" id="GO:0009073">
    <property type="term" value="P:aromatic amino acid family biosynthetic process"/>
    <property type="evidence" value="ECO:0007669"/>
    <property type="project" value="UniProtKB-KW"/>
</dbReference>
<feature type="binding site" evidence="18">
    <location>
        <position position="193"/>
    </location>
    <ligand>
        <name>Zn(2+)</name>
        <dbReference type="ChEBI" id="CHEBI:29105"/>
    </ligand>
</feature>
<dbReference type="InterPro" id="IPR050071">
    <property type="entry name" value="Dehydroquinate_synthase"/>
</dbReference>
<dbReference type="SUPFAM" id="SSF56796">
    <property type="entry name" value="Dehydroquinate synthase-like"/>
    <property type="match status" value="1"/>
</dbReference>
<feature type="binding site" evidence="18">
    <location>
        <position position="160"/>
    </location>
    <ligand>
        <name>NAD(+)</name>
        <dbReference type="ChEBI" id="CHEBI:57540"/>
    </ligand>
</feature>
<dbReference type="FunFam" id="3.40.50.1970:FF:000001">
    <property type="entry name" value="3-dehydroquinate synthase"/>
    <property type="match status" value="1"/>
</dbReference>
<evidence type="ECO:0000256" key="8">
    <source>
        <dbReference type="ARBA" id="ARBA00017684"/>
    </source>
</evidence>
<dbReference type="Pfam" id="PF24621">
    <property type="entry name" value="DHQS_C"/>
    <property type="match status" value="1"/>
</dbReference>
<dbReference type="GO" id="GO:0003856">
    <property type="term" value="F:3-dehydroquinate synthase activity"/>
    <property type="evidence" value="ECO:0007669"/>
    <property type="project" value="UniProtKB-UniRule"/>
</dbReference>
<dbReference type="Pfam" id="PF01761">
    <property type="entry name" value="DHQ_synthase"/>
    <property type="match status" value="1"/>
</dbReference>
<evidence type="ECO:0000256" key="10">
    <source>
        <dbReference type="ARBA" id="ARBA00022605"/>
    </source>
</evidence>
<evidence type="ECO:0000256" key="6">
    <source>
        <dbReference type="ARBA" id="ARBA00005412"/>
    </source>
</evidence>
<evidence type="ECO:0000256" key="15">
    <source>
        <dbReference type="ARBA" id="ARBA00023141"/>
    </source>
</evidence>
<evidence type="ECO:0000256" key="14">
    <source>
        <dbReference type="ARBA" id="ARBA00023027"/>
    </source>
</evidence>
<keyword evidence="9 18" id="KW-0963">Cytoplasm</keyword>
<dbReference type="Gene3D" id="1.20.1090.10">
    <property type="entry name" value="Dehydroquinate synthase-like - alpha domain"/>
    <property type="match status" value="1"/>
</dbReference>
<evidence type="ECO:0000256" key="7">
    <source>
        <dbReference type="ARBA" id="ARBA00013031"/>
    </source>
</evidence>
<dbReference type="EC" id="4.2.3.4" evidence="7 18"/>
<name>A0AAE4ATU8_9HYPH</name>
<protein>
    <recommendedName>
        <fullName evidence="8 18">3-dehydroquinate synthase</fullName>
        <shortName evidence="18">DHQS</shortName>
        <ecNumber evidence="7 18">4.2.3.4</ecNumber>
    </recommendedName>
</protein>
<comment type="pathway">
    <text evidence="5 18">Metabolic intermediate biosynthesis; chorismate biosynthesis; chorismate from D-erythrose 4-phosphate and phosphoenolpyruvate: step 2/7.</text>
</comment>
<keyword evidence="14 18" id="KW-0520">NAD</keyword>
<evidence type="ECO:0000313" key="21">
    <source>
        <dbReference type="EMBL" id="MDQ0316590.1"/>
    </source>
</evidence>
<dbReference type="GO" id="GO:0008652">
    <property type="term" value="P:amino acid biosynthetic process"/>
    <property type="evidence" value="ECO:0007669"/>
    <property type="project" value="UniProtKB-KW"/>
</dbReference>
<keyword evidence="15 18" id="KW-0057">Aromatic amino acid biosynthesis</keyword>
<dbReference type="PIRSF" id="PIRSF001455">
    <property type="entry name" value="DHQ_synth"/>
    <property type="match status" value="1"/>
</dbReference>
<evidence type="ECO:0000256" key="17">
    <source>
        <dbReference type="ARBA" id="ARBA00023285"/>
    </source>
</evidence>
<dbReference type="GO" id="GO:0005737">
    <property type="term" value="C:cytoplasm"/>
    <property type="evidence" value="ECO:0007669"/>
    <property type="project" value="UniProtKB-SubCell"/>
</dbReference>
<evidence type="ECO:0000313" key="22">
    <source>
        <dbReference type="Proteomes" id="UP001229244"/>
    </source>
</evidence>
<evidence type="ECO:0000256" key="9">
    <source>
        <dbReference type="ARBA" id="ARBA00022490"/>
    </source>
</evidence>
<evidence type="ECO:0000256" key="18">
    <source>
        <dbReference type="HAMAP-Rule" id="MF_00110"/>
    </source>
</evidence>
<evidence type="ECO:0000256" key="4">
    <source>
        <dbReference type="ARBA" id="ARBA00004496"/>
    </source>
</evidence>
<dbReference type="InterPro" id="IPR030960">
    <property type="entry name" value="DHQS/DOIS_N"/>
</dbReference>
<accession>A0AAE4ATU8</accession>
<dbReference type="HAMAP" id="MF_00110">
    <property type="entry name" value="DHQ_synthase"/>
    <property type="match status" value="1"/>
</dbReference>
<evidence type="ECO:0000256" key="11">
    <source>
        <dbReference type="ARBA" id="ARBA00022723"/>
    </source>
</evidence>
<dbReference type="PANTHER" id="PTHR43622">
    <property type="entry name" value="3-DEHYDROQUINATE SYNTHASE"/>
    <property type="match status" value="1"/>
</dbReference>
<dbReference type="GO" id="GO:0000166">
    <property type="term" value="F:nucleotide binding"/>
    <property type="evidence" value="ECO:0007669"/>
    <property type="project" value="UniProtKB-KW"/>
</dbReference>
<evidence type="ECO:0000256" key="12">
    <source>
        <dbReference type="ARBA" id="ARBA00022741"/>
    </source>
</evidence>
<comment type="cofactor">
    <cofactor evidence="18">
        <name>Co(2+)</name>
        <dbReference type="ChEBI" id="CHEBI:48828"/>
    </cofactor>
    <cofactor evidence="18">
        <name>Zn(2+)</name>
        <dbReference type="ChEBI" id="CHEBI:29105"/>
    </cofactor>
    <text evidence="18">Binds 1 divalent metal cation per subunit. Can use either Co(2+) or Zn(2+).</text>
</comment>
<feature type="binding site" evidence="18">
    <location>
        <position position="255"/>
    </location>
    <ligand>
        <name>Zn(2+)</name>
        <dbReference type="ChEBI" id="CHEBI:29105"/>
    </ligand>
</feature>
<feature type="domain" description="3-dehydroquinate synthase C-terminal" evidence="20">
    <location>
        <begin position="190"/>
        <end position="338"/>
    </location>
</feature>
<keyword evidence="12 18" id="KW-0547">Nucleotide-binding</keyword>
<keyword evidence="10 18" id="KW-0028">Amino-acid biosynthesis</keyword>
<dbReference type="InterPro" id="IPR056179">
    <property type="entry name" value="DHQS_C"/>
</dbReference>
<keyword evidence="16 18" id="KW-0456">Lyase</keyword>
<feature type="binding site" evidence="18">
    <location>
        <begin position="114"/>
        <end position="118"/>
    </location>
    <ligand>
        <name>NAD(+)</name>
        <dbReference type="ChEBI" id="CHEBI:57540"/>
    </ligand>
</feature>